<feature type="region of interest" description="Disordered" evidence="2">
    <location>
        <begin position="1029"/>
        <end position="1096"/>
    </location>
</feature>
<organism evidence="4 5">
    <name type="scientific">Nonomuraea thailandensis</name>
    <dbReference type="NCBI Taxonomy" id="1188745"/>
    <lineage>
        <taxon>Bacteria</taxon>
        <taxon>Bacillati</taxon>
        <taxon>Actinomycetota</taxon>
        <taxon>Actinomycetes</taxon>
        <taxon>Streptosporangiales</taxon>
        <taxon>Streptosporangiaceae</taxon>
        <taxon>Nonomuraea</taxon>
    </lineage>
</organism>
<comment type="caution">
    <text evidence="4">The sequence shown here is derived from an EMBL/GenBank/DDBJ whole genome shotgun (WGS) entry which is preliminary data.</text>
</comment>
<sequence length="1416" mass="152027">MAWLTVLGPAAAQIDYRLRADAGCGQVDYRLADGDSQEAGQEAAAGAEPGRGLTWIGDGLREFGIEPGTPLTPEDHQAARRLMAGRDLGTGKRLVKPKLAVHPRAMLPGEVLLQALQQAAVERGQSVEGMLAGAKWAAKRAGRLERGVEREGEAHRIPVGDAERLAAAAGLDLDALYEPDRLAQARAHRDERVQVGNRGYDLTLELPKSVSVLYGLADPELAQGVEDTFAEAVYDTVAALEQWAGYGMRGRHGDGKRATRIAGTGVLGWILWHRAARPVGGQAPDPHLHAHVMIANMLRGIDGKWSTLGAGGRDVHRHVKAAGTLVQARLRRLLTERYGLAWERDPHTGAWEIAGIGEDLRGRFSKRGGQVADLLKEMGLEVGSASTAQAKNAAARTREDKNSAPTAPVDLRTSWAAQARAAGVEPAALTAACVGAARSLPARPSPEEIAAWIWRSEDGLTGHDKIVTRADVLAEVMDALPDGVAGLADADALTDQVLTHGPVVELPPAGAVHLTNNQRYTSSDVIAAEQTALAAARAGYGAGLAVVDDAAAELALGTFEAGAGIDLSPSQRQVLERLLGGGHGVEAVIGVAGAGKTLIMAAARSAWESRGLVVAGAATAAVAAMGLAAESGIGSDTIATWLRRIESGPGLDGVDVLVIDEAAIVDDRQLATLLSEARRTRTKVVLIGDPVQLRAIGVGGTFAAIHRQVDGLVLGENRRQRHDGERAALQLWRDGQREQALRTWAQARRVHAGRAADDTMAAMLADWQQARAAYASDVHAELAAVALLAGSNADVDRLNAAARAVRRAAGEITGPETRYRQPDGRTLALAIGDHVRVHKNDYRARRGQGANVLNGYRGRVVAIDDQRRVLVEWRAPYADGLRIEQEWIEPDYIAAGGLGYGTAMTVAATQGATVDRTLVYGHGLDPHSLYAAMSRDRESVRLYLPRELLETDADRARLGEPDSYEVELQRALAAYAATLRGDRADKLVTAEPDPIAHQHAERATEPGRAAAPASPQQIRDRLADFARDWGRDDAHDKARSRDGDADRGADRGAQRDVEPASAPSPDRDPGGRQSEPERAAQTPQAAAEHAAAGDDEGLRRARQELQDAEREAMAAVRRASALLALTQRPLGVGLLDDTQLDARVRPLAERVTAAAAAIEAADQQLARYARDGGGPTERALQQRRAQLAEQVRQVNAAEQAAHRLQQARQTVIDGREQVRRLRQREADMQRELAGLGSLRPSHRARRRELEAALPRIREDLAAVRERLAPVLEEGPALEAAAEQTAAAAPPSTAWPLVRRLHTDLERDLDSAQRGARARDVDAAAHQAAQARDGHQKARAELAAVRDERERRADLPPDQRDDERAARAEHAQRQREAADRGDGPTRPTPGRQRERERREAYRPPPAPRIDRGPGLSR</sequence>
<dbReference type="EMBL" id="JAMZEB010000004">
    <property type="protein sequence ID" value="MCP2365763.1"/>
    <property type="molecule type" value="Genomic_DNA"/>
</dbReference>
<dbReference type="NCBIfam" id="NF041492">
    <property type="entry name" value="MobF"/>
    <property type="match status" value="1"/>
</dbReference>
<dbReference type="Pfam" id="PF13604">
    <property type="entry name" value="AAA_30"/>
    <property type="match status" value="1"/>
</dbReference>
<keyword evidence="5" id="KW-1185">Reference proteome</keyword>
<reference evidence="4" key="1">
    <citation type="submission" date="2022-06" db="EMBL/GenBank/DDBJ databases">
        <title>Sequencing the genomes of 1000 actinobacteria strains.</title>
        <authorList>
            <person name="Klenk H.-P."/>
        </authorList>
    </citation>
    <scope>NUCLEOTIDE SEQUENCE</scope>
    <source>
        <strain evidence="4">DSM 46694</strain>
    </source>
</reference>
<dbReference type="Pfam" id="PF08751">
    <property type="entry name" value="TrwC"/>
    <property type="match status" value="1"/>
</dbReference>
<dbReference type="Gene3D" id="3.40.50.300">
    <property type="entry name" value="P-loop containing nucleotide triphosphate hydrolases"/>
    <property type="match status" value="2"/>
</dbReference>
<evidence type="ECO:0000256" key="1">
    <source>
        <dbReference type="SAM" id="Coils"/>
    </source>
</evidence>
<feature type="compositionally biased region" description="Low complexity" evidence="2">
    <location>
        <begin position="1079"/>
        <end position="1090"/>
    </location>
</feature>
<name>A0A9X2H377_9ACTN</name>
<dbReference type="Gene3D" id="2.30.30.940">
    <property type="match status" value="1"/>
</dbReference>
<evidence type="ECO:0000259" key="3">
    <source>
        <dbReference type="Pfam" id="PF08751"/>
    </source>
</evidence>
<evidence type="ECO:0000256" key="2">
    <source>
        <dbReference type="SAM" id="MobiDB-lite"/>
    </source>
</evidence>
<dbReference type="SUPFAM" id="SSF52540">
    <property type="entry name" value="P-loop containing nucleoside triphosphate hydrolases"/>
    <property type="match status" value="2"/>
</dbReference>
<feature type="compositionally biased region" description="Basic and acidic residues" evidence="2">
    <location>
        <begin position="1308"/>
        <end position="1322"/>
    </location>
</feature>
<accession>A0A9X2H377</accession>
<proteinExistence type="predicted"/>
<feature type="compositionally biased region" description="Basic and acidic residues" evidence="2">
    <location>
        <begin position="1029"/>
        <end position="1058"/>
    </location>
</feature>
<protein>
    <submittedName>
        <fullName evidence="4">Conjugative relaxase-like TrwC/TraI family protein</fullName>
    </submittedName>
</protein>
<feature type="region of interest" description="Disordered" evidence="2">
    <location>
        <begin position="998"/>
        <end position="1017"/>
    </location>
</feature>
<gene>
    <name evidence="4" type="ORF">HD597_012867</name>
</gene>
<dbReference type="SUPFAM" id="SSF55464">
    <property type="entry name" value="Origin of replication-binding domain, RBD-like"/>
    <property type="match status" value="1"/>
</dbReference>
<evidence type="ECO:0000313" key="5">
    <source>
        <dbReference type="Proteomes" id="UP001139648"/>
    </source>
</evidence>
<evidence type="ECO:0000313" key="4">
    <source>
        <dbReference type="EMBL" id="MCP2365763.1"/>
    </source>
</evidence>
<dbReference type="InterPro" id="IPR014862">
    <property type="entry name" value="TrwC"/>
</dbReference>
<dbReference type="RefSeq" id="WP_253760265.1">
    <property type="nucleotide sequence ID" value="NZ_BAABKA010000019.1"/>
</dbReference>
<feature type="domain" description="TrwC relaxase" evidence="3">
    <location>
        <begin position="53"/>
        <end position="421"/>
    </location>
</feature>
<feature type="compositionally biased region" description="Basic and acidic residues" evidence="2">
    <location>
        <begin position="1331"/>
        <end position="1382"/>
    </location>
</feature>
<feature type="coiled-coil region" evidence="1">
    <location>
        <begin position="1177"/>
        <end position="1266"/>
    </location>
</feature>
<dbReference type="Proteomes" id="UP001139648">
    <property type="component" value="Unassembled WGS sequence"/>
</dbReference>
<keyword evidence="1" id="KW-0175">Coiled coil</keyword>
<dbReference type="InterPro" id="IPR027417">
    <property type="entry name" value="P-loop_NTPase"/>
</dbReference>
<feature type="compositionally biased region" description="Basic and acidic residues" evidence="2">
    <location>
        <begin position="1390"/>
        <end position="1400"/>
    </location>
</feature>
<feature type="compositionally biased region" description="Basic and acidic residues" evidence="2">
    <location>
        <begin position="1065"/>
        <end position="1078"/>
    </location>
</feature>
<feature type="region of interest" description="Disordered" evidence="2">
    <location>
        <begin position="1308"/>
        <end position="1416"/>
    </location>
</feature>